<dbReference type="AlphaFoldDB" id="A0A849KV78"/>
<dbReference type="PANTHER" id="PTHR43611">
    <property type="entry name" value="ALPHA-D-GLUCOSE 1-PHOSPHATE PHOSPHATASE"/>
    <property type="match status" value="1"/>
</dbReference>
<dbReference type="InterPro" id="IPR006439">
    <property type="entry name" value="HAD-SF_hydro_IA"/>
</dbReference>
<dbReference type="NCBIfam" id="TIGR01509">
    <property type="entry name" value="HAD-SF-IA-v3"/>
    <property type="match status" value="1"/>
</dbReference>
<dbReference type="InterPro" id="IPR023214">
    <property type="entry name" value="HAD_sf"/>
</dbReference>
<protein>
    <submittedName>
        <fullName evidence="1">HAD family phosphatase</fullName>
    </submittedName>
</protein>
<dbReference type="EMBL" id="JABFBC010000001">
    <property type="protein sequence ID" value="NNU79278.1"/>
    <property type="molecule type" value="Genomic_DNA"/>
</dbReference>
<name>A0A849KV78_9RHOB</name>
<comment type="caution">
    <text evidence="1">The sequence shown here is derived from an EMBL/GenBank/DDBJ whole genome shotgun (WGS) entry which is preliminary data.</text>
</comment>
<dbReference type="InterPro" id="IPR023198">
    <property type="entry name" value="PGP-like_dom2"/>
</dbReference>
<dbReference type="InterPro" id="IPR036412">
    <property type="entry name" value="HAD-like_sf"/>
</dbReference>
<accession>A0A849KV78</accession>
<keyword evidence="2" id="KW-1185">Reference proteome</keyword>
<dbReference type="CDD" id="cd02603">
    <property type="entry name" value="HAD_sEH-N_like"/>
    <property type="match status" value="1"/>
</dbReference>
<dbReference type="PANTHER" id="PTHR43611:SF3">
    <property type="entry name" value="FLAVIN MONONUCLEOTIDE HYDROLASE 1, CHLOROPLATIC"/>
    <property type="match status" value="1"/>
</dbReference>
<organism evidence="1 2">
    <name type="scientific">Halovulum dunhuangense</name>
    <dbReference type="NCBI Taxonomy" id="1505036"/>
    <lineage>
        <taxon>Bacteria</taxon>
        <taxon>Pseudomonadati</taxon>
        <taxon>Pseudomonadota</taxon>
        <taxon>Alphaproteobacteria</taxon>
        <taxon>Rhodobacterales</taxon>
        <taxon>Paracoccaceae</taxon>
        <taxon>Halovulum</taxon>
    </lineage>
</organism>
<dbReference type="SFLD" id="SFLDG01129">
    <property type="entry name" value="C1.5:_HAD__Beta-PGM__Phosphata"/>
    <property type="match status" value="1"/>
</dbReference>
<dbReference type="Gene3D" id="1.10.150.240">
    <property type="entry name" value="Putative phosphatase, domain 2"/>
    <property type="match status" value="1"/>
</dbReference>
<proteinExistence type="predicted"/>
<dbReference type="SFLD" id="SFLDS00003">
    <property type="entry name" value="Haloacid_Dehalogenase"/>
    <property type="match status" value="1"/>
</dbReference>
<dbReference type="Proteomes" id="UP000572377">
    <property type="component" value="Unassembled WGS sequence"/>
</dbReference>
<reference evidence="1 2" key="1">
    <citation type="submission" date="2020-05" db="EMBL/GenBank/DDBJ databases">
        <title>Gimesia benthica sp. nov., a novel planctomycete isolated from a deep-sea water sample of the Northwest Indian Ocean.</title>
        <authorList>
            <person name="Wang J."/>
            <person name="Ruan C."/>
            <person name="Song L."/>
            <person name="Zhu Y."/>
            <person name="Li A."/>
            <person name="Zheng X."/>
            <person name="Wang L."/>
            <person name="Lu Z."/>
            <person name="Huang Y."/>
            <person name="Du W."/>
            <person name="Zhou Y."/>
            <person name="Huang L."/>
            <person name="Dai X."/>
        </authorList>
    </citation>
    <scope>NUCLEOTIDE SEQUENCE [LARGE SCALE GENOMIC DNA]</scope>
    <source>
        <strain evidence="1 2">YYQ-30</strain>
    </source>
</reference>
<sequence length="204" mass="23255">MARRPEAIVFDIGNVLIEWNPERVFDEIMGSRAAREELFATVDLHGMNDRIDRGAPFRETVHAEAARHPRFRAQIEQWHTRWLDMASPAIEGSWRILRTLRSQGVPVFALSNFGIQTFALAEGVYPILNEFDRRYLSGQMKVIKPDPRIYEMVEQDCGLSGAQLFFTDDRADNIAAADARGWQTHRFTNPEALAGALRARGFPL</sequence>
<evidence type="ECO:0000313" key="1">
    <source>
        <dbReference type="EMBL" id="NNU79278.1"/>
    </source>
</evidence>
<dbReference type="Pfam" id="PF00702">
    <property type="entry name" value="Hydrolase"/>
    <property type="match status" value="1"/>
</dbReference>
<gene>
    <name evidence="1" type="ORF">HMH01_02400</name>
</gene>
<dbReference type="RefSeq" id="WP_171322109.1">
    <property type="nucleotide sequence ID" value="NZ_JABFBC010000001.1"/>
</dbReference>
<dbReference type="Gene3D" id="3.40.50.1000">
    <property type="entry name" value="HAD superfamily/HAD-like"/>
    <property type="match status" value="1"/>
</dbReference>
<evidence type="ECO:0000313" key="2">
    <source>
        <dbReference type="Proteomes" id="UP000572377"/>
    </source>
</evidence>
<dbReference type="SUPFAM" id="SSF56784">
    <property type="entry name" value="HAD-like"/>
    <property type="match status" value="1"/>
</dbReference>